<gene>
    <name evidence="2" type="ORF">CANINC_001493</name>
</gene>
<dbReference type="EMBL" id="SELW01000220">
    <property type="protein sequence ID" value="TID29982.1"/>
    <property type="molecule type" value="Genomic_DNA"/>
</dbReference>
<evidence type="ECO:0000313" key="3">
    <source>
        <dbReference type="Proteomes" id="UP000307173"/>
    </source>
</evidence>
<dbReference type="OrthoDB" id="4063176at2759"/>
<dbReference type="Proteomes" id="UP000307173">
    <property type="component" value="Unassembled WGS sequence"/>
</dbReference>
<name>A0A4T0X4W6_9ASCO</name>
<feature type="compositionally biased region" description="Polar residues" evidence="1">
    <location>
        <begin position="18"/>
        <end position="28"/>
    </location>
</feature>
<feature type="compositionally biased region" description="Acidic residues" evidence="1">
    <location>
        <begin position="212"/>
        <end position="222"/>
    </location>
</feature>
<protein>
    <submittedName>
        <fullName evidence="2">Uncharacterized protein</fullName>
    </submittedName>
</protein>
<feature type="compositionally biased region" description="Polar residues" evidence="1">
    <location>
        <begin position="202"/>
        <end position="211"/>
    </location>
</feature>
<proteinExistence type="predicted"/>
<evidence type="ECO:0000313" key="2">
    <source>
        <dbReference type="EMBL" id="TID29982.1"/>
    </source>
</evidence>
<organism evidence="2 3">
    <name type="scientific">Pichia inconspicua</name>
    <dbReference type="NCBI Taxonomy" id="52247"/>
    <lineage>
        <taxon>Eukaryota</taxon>
        <taxon>Fungi</taxon>
        <taxon>Dikarya</taxon>
        <taxon>Ascomycota</taxon>
        <taxon>Saccharomycotina</taxon>
        <taxon>Pichiomycetes</taxon>
        <taxon>Pichiales</taxon>
        <taxon>Pichiaceae</taxon>
        <taxon>Pichia</taxon>
    </lineage>
</organism>
<accession>A0A4T0X4W6</accession>
<feature type="region of interest" description="Disordered" evidence="1">
    <location>
        <begin position="18"/>
        <end position="37"/>
    </location>
</feature>
<feature type="region of interest" description="Disordered" evidence="1">
    <location>
        <begin position="191"/>
        <end position="222"/>
    </location>
</feature>
<keyword evidence="3" id="KW-1185">Reference proteome</keyword>
<comment type="caution">
    <text evidence="2">The sequence shown here is derived from an EMBL/GenBank/DDBJ whole genome shotgun (WGS) entry which is preliminary data.</text>
</comment>
<sequence length="222" mass="24631">MTDTSAGWKKSYIYPENPNSTITSSGKSNPIGIQKRRKSSFNSIHSPYTRRRSFLSRSMLEAESLQCYKLPSYDSETEESIPSFSISLSESQGFIWNQDLFATSYQQARAGVSNSLSMSDGTYLSNSGDGNGVDVIDVILTAEDYISDVDVVTEVIKVGNEGIDDHDISESDSMNEEEGDDTMHIDSQIAPAKLEQNDSRYDNSTTNTSITEDNEEVFYAEL</sequence>
<reference evidence="2 3" key="1">
    <citation type="journal article" date="2019" name="Front. Genet.">
        <title>Whole-Genome Sequencing of the Opportunistic Yeast Pathogen Candida inconspicua Uncovers Its Hybrid Origin.</title>
        <authorList>
            <person name="Mixao V."/>
            <person name="Hansen A.P."/>
            <person name="Saus E."/>
            <person name="Boekhout T."/>
            <person name="Lass-Florl C."/>
            <person name="Gabaldon T."/>
        </authorList>
    </citation>
    <scope>NUCLEOTIDE SEQUENCE [LARGE SCALE GENOMIC DNA]</scope>
    <source>
        <strain evidence="2 3">CBS 180</strain>
    </source>
</reference>
<evidence type="ECO:0000256" key="1">
    <source>
        <dbReference type="SAM" id="MobiDB-lite"/>
    </source>
</evidence>
<dbReference type="AlphaFoldDB" id="A0A4T0X4W6"/>